<dbReference type="PANTHER" id="PTHR10430">
    <property type="entry name" value="PEROXIREDOXIN"/>
    <property type="match status" value="1"/>
</dbReference>
<accession>A0A7X3LVX6</accession>
<feature type="active site" description="Cysteine sulfenic acid (-SOH) intermediate" evidence="5">
    <location>
        <position position="49"/>
    </location>
</feature>
<evidence type="ECO:0000313" key="8">
    <source>
        <dbReference type="EMBL" id="MXN66110.1"/>
    </source>
</evidence>
<dbReference type="GO" id="GO:0005737">
    <property type="term" value="C:cytoplasm"/>
    <property type="evidence" value="ECO:0007669"/>
    <property type="project" value="TreeGrafter"/>
</dbReference>
<dbReference type="GO" id="GO:0045454">
    <property type="term" value="P:cell redox homeostasis"/>
    <property type="evidence" value="ECO:0007669"/>
    <property type="project" value="TreeGrafter"/>
</dbReference>
<evidence type="ECO:0000256" key="2">
    <source>
        <dbReference type="ARBA" id="ARBA00022862"/>
    </source>
</evidence>
<keyword evidence="1 6" id="KW-0575">Peroxidase</keyword>
<dbReference type="PANTHER" id="PTHR10430:SF16">
    <property type="entry name" value="PEROXIREDOXIN-5, MITOCHONDRIAL"/>
    <property type="match status" value="1"/>
</dbReference>
<dbReference type="EC" id="1.11.1.27" evidence="6"/>
<evidence type="ECO:0000259" key="7">
    <source>
        <dbReference type="PROSITE" id="PS51352"/>
    </source>
</evidence>
<dbReference type="InterPro" id="IPR013766">
    <property type="entry name" value="Thioredoxin_domain"/>
</dbReference>
<evidence type="ECO:0000256" key="1">
    <source>
        <dbReference type="ARBA" id="ARBA00022559"/>
    </source>
</evidence>
<keyword evidence="2 6" id="KW-0049">Antioxidant</keyword>
<evidence type="ECO:0000256" key="3">
    <source>
        <dbReference type="ARBA" id="ARBA00023002"/>
    </source>
</evidence>
<sequence>MSIKAGDRLPDAKFKTMTADGPSEISTGEIFDGKTVVLFAVPGAFTPTCHHNHLPGFLENFDQFAAKGVDTIAVVGVNDVFVMNAWAKASGGEGKILYLADGSADFTKAVGMELDATAAGLGIRSKRYAMIVKNGIVQTLKVEDAPGSASVSGAASILEEL</sequence>
<dbReference type="EMBL" id="WUMV01000007">
    <property type="protein sequence ID" value="MXN66110.1"/>
    <property type="molecule type" value="Genomic_DNA"/>
</dbReference>
<name>A0A7X3LVX6_9HYPH</name>
<dbReference type="AlphaFoldDB" id="A0A7X3LVX6"/>
<dbReference type="InterPro" id="IPR037944">
    <property type="entry name" value="PRX5-like"/>
</dbReference>
<comment type="catalytic activity">
    <reaction evidence="6">
        <text>a hydroperoxide + 2 glutathione = an alcohol + glutathione disulfide + H2O</text>
        <dbReference type="Rhea" id="RHEA:62632"/>
        <dbReference type="ChEBI" id="CHEBI:15377"/>
        <dbReference type="ChEBI" id="CHEBI:30879"/>
        <dbReference type="ChEBI" id="CHEBI:35924"/>
        <dbReference type="ChEBI" id="CHEBI:57925"/>
        <dbReference type="ChEBI" id="CHEBI:58297"/>
        <dbReference type="EC" id="1.11.1.27"/>
    </reaction>
</comment>
<comment type="function">
    <text evidence="6">Thiol-specific peroxidase that catalyzes the reduction of hydrogen peroxide and organic hydroperoxides to water and alcohols, respectively. Plays a role in cell protection against oxidative stress by detoxifying peroxides.</text>
</comment>
<evidence type="ECO:0000313" key="9">
    <source>
        <dbReference type="Proteomes" id="UP000433101"/>
    </source>
</evidence>
<dbReference type="Pfam" id="PF08534">
    <property type="entry name" value="Redoxin"/>
    <property type="match status" value="1"/>
</dbReference>
<keyword evidence="4 6" id="KW-0676">Redox-active center</keyword>
<keyword evidence="3 6" id="KW-0560">Oxidoreductase</keyword>
<evidence type="ECO:0000256" key="5">
    <source>
        <dbReference type="PIRSR" id="PIRSR637944-1"/>
    </source>
</evidence>
<evidence type="ECO:0000256" key="6">
    <source>
        <dbReference type="RuleBase" id="RU366011"/>
    </source>
</evidence>
<organism evidence="8 9">
    <name type="scientific">Stappia sediminis</name>
    <dbReference type="NCBI Taxonomy" id="2692190"/>
    <lineage>
        <taxon>Bacteria</taxon>
        <taxon>Pseudomonadati</taxon>
        <taxon>Pseudomonadota</taxon>
        <taxon>Alphaproteobacteria</taxon>
        <taxon>Hyphomicrobiales</taxon>
        <taxon>Stappiaceae</taxon>
        <taxon>Stappia</taxon>
    </lineage>
</organism>
<feature type="domain" description="Thioredoxin" evidence="7">
    <location>
        <begin position="3"/>
        <end position="161"/>
    </location>
</feature>
<comment type="similarity">
    <text evidence="6">Belongs to the peroxiredoxin family. Prx5 subfamily.</text>
</comment>
<dbReference type="GO" id="GO:0034599">
    <property type="term" value="P:cellular response to oxidative stress"/>
    <property type="evidence" value="ECO:0007669"/>
    <property type="project" value="InterPro"/>
</dbReference>
<keyword evidence="9" id="KW-1185">Reference proteome</keyword>
<dbReference type="FunFam" id="3.40.30.10:FF:000020">
    <property type="entry name" value="Peroxiredoxin"/>
    <property type="match status" value="1"/>
</dbReference>
<dbReference type="GO" id="GO:0042744">
    <property type="term" value="P:hydrogen peroxide catabolic process"/>
    <property type="evidence" value="ECO:0007669"/>
    <property type="project" value="TreeGrafter"/>
</dbReference>
<proteinExistence type="inferred from homology"/>
<dbReference type="InterPro" id="IPR036249">
    <property type="entry name" value="Thioredoxin-like_sf"/>
</dbReference>
<reference evidence="8 9" key="1">
    <citation type="submission" date="2019-12" db="EMBL/GenBank/DDBJ databases">
        <authorList>
            <person name="Li M."/>
        </authorList>
    </citation>
    <scope>NUCLEOTIDE SEQUENCE [LARGE SCALE GENOMIC DNA]</scope>
    <source>
        <strain evidence="8 9">GBMRC 2046</strain>
    </source>
</reference>
<dbReference type="RefSeq" id="WP_160776368.1">
    <property type="nucleotide sequence ID" value="NZ_WUMV01000007.1"/>
</dbReference>
<dbReference type="GO" id="GO:0008379">
    <property type="term" value="F:thioredoxin peroxidase activity"/>
    <property type="evidence" value="ECO:0007669"/>
    <property type="project" value="InterPro"/>
</dbReference>
<dbReference type="Proteomes" id="UP000433101">
    <property type="component" value="Unassembled WGS sequence"/>
</dbReference>
<gene>
    <name evidence="8" type="ORF">GR183_14440</name>
</gene>
<dbReference type="InterPro" id="IPR013740">
    <property type="entry name" value="Redoxin"/>
</dbReference>
<dbReference type="SUPFAM" id="SSF52833">
    <property type="entry name" value="Thioredoxin-like"/>
    <property type="match status" value="1"/>
</dbReference>
<protein>
    <recommendedName>
        <fullName evidence="6">Glutathione-dependent peroxiredoxin</fullName>
        <ecNumber evidence="6">1.11.1.27</ecNumber>
    </recommendedName>
</protein>
<evidence type="ECO:0000256" key="4">
    <source>
        <dbReference type="ARBA" id="ARBA00023284"/>
    </source>
</evidence>
<dbReference type="CDD" id="cd03013">
    <property type="entry name" value="PRX5_like"/>
    <property type="match status" value="1"/>
</dbReference>
<dbReference type="Gene3D" id="3.40.30.10">
    <property type="entry name" value="Glutaredoxin"/>
    <property type="match status" value="1"/>
</dbReference>
<dbReference type="PROSITE" id="PS51352">
    <property type="entry name" value="THIOREDOXIN_2"/>
    <property type="match status" value="1"/>
</dbReference>
<comment type="caution">
    <text evidence="8">The sequence shown here is derived from an EMBL/GenBank/DDBJ whole genome shotgun (WGS) entry which is preliminary data.</text>
</comment>